<reference evidence="3" key="3">
    <citation type="journal article" date="2019" name="Int. J. Syst. Evol. Microbiol.">
        <title>The Global Catalogue of Microorganisms (GCM) 10K type strain sequencing project: providing services to taxonomists for standard genome sequencing and annotation.</title>
        <authorList>
            <consortium name="The Broad Institute Genomics Platform"/>
            <consortium name="The Broad Institute Genome Sequencing Center for Infectious Disease"/>
            <person name="Wu L."/>
            <person name="Ma J."/>
        </authorList>
    </citation>
    <scope>NUCLEOTIDE SEQUENCE [LARGE SCALE GENOMIC DNA]</scope>
    <source>
        <strain evidence="3">CGMCC 1.8884</strain>
    </source>
</reference>
<dbReference type="Proteomes" id="UP000652720">
    <property type="component" value="Unassembled WGS sequence"/>
</dbReference>
<evidence type="ECO:0000313" key="4">
    <source>
        <dbReference type="Proteomes" id="UP000652720"/>
    </source>
</evidence>
<protein>
    <submittedName>
        <fullName evidence="1">Uncharacterized protein</fullName>
    </submittedName>
</protein>
<evidence type="ECO:0000313" key="3">
    <source>
        <dbReference type="Proteomes" id="UP000630135"/>
    </source>
</evidence>
<sequence length="96" mass="10366">MDNLPPPPPALVVQLDPADTIRQMNGTPVYQTGTLNSRVVGGCWDDGAYPVGWSPSPLVPGLEGCARPDLRTAAGQQWQRLLDARPVNTPERLVVH</sequence>
<evidence type="ECO:0000313" key="1">
    <source>
        <dbReference type="EMBL" id="GGI75631.1"/>
    </source>
</evidence>
<dbReference type="EMBL" id="BMMA01000004">
    <property type="protein sequence ID" value="GGI75631.1"/>
    <property type="molecule type" value="Genomic_DNA"/>
</dbReference>
<organism evidence="1 4">
    <name type="scientific">Deinococcus wulumuqiensis</name>
    <dbReference type="NCBI Taxonomy" id="980427"/>
    <lineage>
        <taxon>Bacteria</taxon>
        <taxon>Thermotogati</taxon>
        <taxon>Deinococcota</taxon>
        <taxon>Deinococci</taxon>
        <taxon>Deinococcales</taxon>
        <taxon>Deinococcaceae</taxon>
        <taxon>Deinococcus</taxon>
    </lineage>
</organism>
<keyword evidence="3" id="KW-1185">Reference proteome</keyword>
<gene>
    <name evidence="2" type="ORF">GCM10008021_03970</name>
    <name evidence="1" type="ORF">GCM10010914_07300</name>
</gene>
<dbReference type="AlphaFoldDB" id="A0AAV4K5F7"/>
<name>A0AAV4K5F7_9DEIO</name>
<reference evidence="1" key="2">
    <citation type="journal article" date="2014" name="Int. J. Syst. Evol. Microbiol.">
        <title>Complete genome sequence of Corynebacterium casei LMG S-19264T (=DSM 44701T), isolated from a smear-ripened cheese.</title>
        <authorList>
            <consortium name="US DOE Joint Genome Institute (JGI-PGF)"/>
            <person name="Walter F."/>
            <person name="Albersmeier A."/>
            <person name="Kalinowski J."/>
            <person name="Ruckert C."/>
        </authorList>
    </citation>
    <scope>NUCLEOTIDE SEQUENCE</scope>
    <source>
        <strain evidence="1">CGMCC 1.8885</strain>
    </source>
</reference>
<evidence type="ECO:0000313" key="2">
    <source>
        <dbReference type="EMBL" id="GGP28746.1"/>
    </source>
</evidence>
<dbReference type="EMBL" id="BMLZ01000003">
    <property type="protein sequence ID" value="GGP28746.1"/>
    <property type="molecule type" value="Genomic_DNA"/>
</dbReference>
<proteinExistence type="predicted"/>
<dbReference type="RefSeq" id="WP_017869156.1">
    <property type="nucleotide sequence ID" value="NZ_BMLZ01000003.1"/>
</dbReference>
<comment type="caution">
    <text evidence="1">The sequence shown here is derived from an EMBL/GenBank/DDBJ whole genome shotgun (WGS) entry which is preliminary data.</text>
</comment>
<dbReference type="GeneID" id="59164529"/>
<reference evidence="2" key="1">
    <citation type="journal article" date="2014" name="Int. J. Syst. Evol. Microbiol.">
        <title>Complete genome of a new Firmicutes species belonging to the dominant human colonic microbiota ('Ruminococcus bicirculans') reveals two chromosomes and a selective capacity to utilize plant glucans.</title>
        <authorList>
            <consortium name="NISC Comparative Sequencing Program"/>
            <person name="Wegmann U."/>
            <person name="Louis P."/>
            <person name="Goesmann A."/>
            <person name="Henrissat B."/>
            <person name="Duncan S.H."/>
            <person name="Flint H.J."/>
        </authorList>
    </citation>
    <scope>NUCLEOTIDE SEQUENCE</scope>
    <source>
        <strain evidence="2">CGMCC 1.8884</strain>
    </source>
</reference>
<dbReference type="Proteomes" id="UP000630135">
    <property type="component" value="Unassembled WGS sequence"/>
</dbReference>
<reference evidence="1" key="4">
    <citation type="submission" date="2023-08" db="EMBL/GenBank/DDBJ databases">
        <authorList>
            <person name="Sun Q."/>
            <person name="Zhou Y."/>
        </authorList>
    </citation>
    <scope>NUCLEOTIDE SEQUENCE</scope>
    <source>
        <strain evidence="2">CGMCC 1.8884</strain>
        <strain evidence="1">CGMCC 1.8885</strain>
    </source>
</reference>
<accession>A0AAV4K5F7</accession>